<sequence length="797" mass="89785">MGERESNSTSISLQGQELTYRKLGWTGSDLPYIESDDTQPPLELEWDMETELQEADQFQTNDFTHSHSTNQHNHVYSSTSIQPATSPKGRFQRLQEEPEYFSHYTEQEPKRSSKHICTIVKIFCTFFFIFIPGFLIGHFSNRNSYSSNCSIEIGPASSSETNFLSEIINNVSKENIEKHYKYLTQISVNNTDSDTAKGIALLWTSIGLKEVQLVNYSALLDLPGSSPNTITLNNGQCYYPNGQQCDEEFKRHKSHEILLSYAAYSAKGTLEGEIIDVQYGTVKDLQRVTQARNVTNSSSIALMKLGMLPLLYKLSLLEEVGFRGALIYVDPCDLPEKSNLHDNPFMISLNNAGDPVTFSASKHGENNPTATETLTSMFVQPVTISLLKKLFAVTETTIGSKCTPLIVPEKENKTFRLNIQSLVTYEDISNAFGILRGSLLPGKYIILGAPHKGKYGQNRQEWASAAAIMTTIIESLMSKVKEGWRPQRTIIFCSWGGSQFGNIGSYKWAEEFRRILESNSVAYIGLHQPIRGNASLQTIVSPSLQQLTSEITKKMQMTCPKKDLCPRSNVSSVQMPGDANVFINSIGIPAVQFSVEEYKLSEVPVPNIFSEALFIKKDSNQQVDPLFHLHEYIAKLTLELVLQIASEPLLPFNALDVALEIQKNIEVDNVSMNFLMEKARRLRETVQLFQSNEMRPANDPMERDPTRVRMLNDILQNMEKNFLIQNAPPGFFRNILYRVDGKRTQFSVLQETQDYTMLSKSNKTLLAVLEMVTNCISSAQLYFNESLHVLPEGGSTR</sequence>
<accession>A0AAD1VTZ8</accession>
<feature type="non-terminal residue" evidence="3">
    <location>
        <position position="797"/>
    </location>
</feature>
<dbReference type="SUPFAM" id="SSF52025">
    <property type="entry name" value="PA domain"/>
    <property type="match status" value="1"/>
</dbReference>
<evidence type="ECO:0000313" key="4">
    <source>
        <dbReference type="Proteomes" id="UP001295444"/>
    </source>
</evidence>
<organism evidence="3 4">
    <name type="scientific">Pelobates cultripes</name>
    <name type="common">Western spadefoot toad</name>
    <dbReference type="NCBI Taxonomy" id="61616"/>
    <lineage>
        <taxon>Eukaryota</taxon>
        <taxon>Metazoa</taxon>
        <taxon>Chordata</taxon>
        <taxon>Craniata</taxon>
        <taxon>Vertebrata</taxon>
        <taxon>Euteleostomi</taxon>
        <taxon>Amphibia</taxon>
        <taxon>Batrachia</taxon>
        <taxon>Anura</taxon>
        <taxon>Pelobatoidea</taxon>
        <taxon>Pelobatidae</taxon>
        <taxon>Pelobates</taxon>
    </lineage>
</organism>
<dbReference type="AlphaFoldDB" id="A0AAD1VTZ8"/>
<proteinExistence type="predicted"/>
<reference evidence="3" key="1">
    <citation type="submission" date="2022-03" db="EMBL/GenBank/DDBJ databases">
        <authorList>
            <person name="Alioto T."/>
            <person name="Alioto T."/>
            <person name="Gomez Garrido J."/>
        </authorList>
    </citation>
    <scope>NUCLEOTIDE SEQUENCE</scope>
</reference>
<evidence type="ECO:0008006" key="5">
    <source>
        <dbReference type="Google" id="ProtNLM"/>
    </source>
</evidence>
<dbReference type="EMBL" id="OW240913">
    <property type="protein sequence ID" value="CAH2247689.1"/>
    <property type="molecule type" value="Genomic_DNA"/>
</dbReference>
<dbReference type="Gene3D" id="3.50.30.30">
    <property type="match status" value="1"/>
</dbReference>
<keyword evidence="2" id="KW-0812">Transmembrane</keyword>
<dbReference type="Gene3D" id="1.20.930.40">
    <property type="entry name" value="Transferrin receptor-like, dimerisation domain"/>
    <property type="match status" value="1"/>
</dbReference>
<dbReference type="SUPFAM" id="SSF53187">
    <property type="entry name" value="Zn-dependent exopeptidases"/>
    <property type="match status" value="1"/>
</dbReference>
<keyword evidence="2" id="KW-0472">Membrane</keyword>
<evidence type="ECO:0000313" key="3">
    <source>
        <dbReference type="EMBL" id="CAH2247689.1"/>
    </source>
</evidence>
<protein>
    <recommendedName>
        <fullName evidence="5">Inactive N-acetylated-alpha-linked acidic dipeptidase-like protein 2</fullName>
    </recommendedName>
</protein>
<feature type="region of interest" description="Disordered" evidence="1">
    <location>
        <begin position="63"/>
        <end position="90"/>
    </location>
</feature>
<dbReference type="PANTHER" id="PTHR10404">
    <property type="entry name" value="N-ACETYLATED-ALPHA-LINKED ACIDIC DIPEPTIDASE"/>
    <property type="match status" value="1"/>
</dbReference>
<keyword evidence="4" id="KW-1185">Reference proteome</keyword>
<dbReference type="InterPro" id="IPR036757">
    <property type="entry name" value="TFR-like_dimer_dom_sf"/>
</dbReference>
<dbReference type="PANTHER" id="PTHR10404:SF32">
    <property type="entry name" value="INACTIVE N-ACETYLATED-ALPHA-LINKED ACIDIC DIPEPTIDASE-LIKE PROTEIN 2"/>
    <property type="match status" value="1"/>
</dbReference>
<dbReference type="Gene3D" id="3.40.630.10">
    <property type="entry name" value="Zn peptidases"/>
    <property type="match status" value="1"/>
</dbReference>
<dbReference type="InterPro" id="IPR046450">
    <property type="entry name" value="PA_dom_sf"/>
</dbReference>
<dbReference type="SUPFAM" id="SSF47672">
    <property type="entry name" value="Transferrin receptor-like dimerisation domain"/>
    <property type="match status" value="1"/>
</dbReference>
<name>A0AAD1VTZ8_PELCU</name>
<dbReference type="Proteomes" id="UP001295444">
    <property type="component" value="Chromosome 02"/>
</dbReference>
<evidence type="ECO:0000256" key="2">
    <source>
        <dbReference type="SAM" id="Phobius"/>
    </source>
</evidence>
<evidence type="ECO:0000256" key="1">
    <source>
        <dbReference type="SAM" id="MobiDB-lite"/>
    </source>
</evidence>
<keyword evidence="2" id="KW-1133">Transmembrane helix</keyword>
<feature type="compositionally biased region" description="Polar residues" evidence="1">
    <location>
        <begin position="63"/>
        <end position="85"/>
    </location>
</feature>
<feature type="transmembrane region" description="Helical" evidence="2">
    <location>
        <begin position="119"/>
        <end position="139"/>
    </location>
</feature>
<dbReference type="InterPro" id="IPR039373">
    <property type="entry name" value="Peptidase_M28B"/>
</dbReference>
<gene>
    <name evidence="3" type="ORF">PECUL_23A056319</name>
</gene>